<reference evidence="3" key="1">
    <citation type="submission" date="2017-02" db="UniProtKB">
        <authorList>
            <consortium name="WormBaseParasite"/>
        </authorList>
    </citation>
    <scope>IDENTIFICATION</scope>
</reference>
<protein>
    <submittedName>
        <fullName evidence="3">DNA helicase</fullName>
    </submittedName>
</protein>
<name>A0A0N5BYD2_STREA</name>
<keyword evidence="2" id="KW-1185">Reference proteome</keyword>
<evidence type="ECO:0000313" key="2">
    <source>
        <dbReference type="Proteomes" id="UP000046392"/>
    </source>
</evidence>
<sequence>MLVGKPYFFTMSSFNNGGYVDDGEICWKDSPKAFPVQVERALIKNNICAKLIRDMDQGKASPKKPEDSPLAFRSRTLLPRKKFNGGKLNDSPESPRSRARRKLRSISKSYGKTTELPRENVGNNKNEEKDEVCGTISSADFQTQFSGKINETISQSTFMTDLLRSGRVTSTPKVSSGDIGKKASEIRLYTQDNEEIYAPNETLKEPCQRENLVHSFEERMTISSQESFKENYDTKKSQESKKSVVQNICTPFQKITCIRRQTDNTFEQDTNKITNNGNKGYYKPETIKVSHVPVTSKLANDQNKNISPQQVNSAAKNFDDIDDDFYNDDVSGFFGDSGKSVKNPSDLSQKNGCSVSAITGNKLDNSDKTVNPLPPIGGKSDALIVNNEAVKDGDLSINKFNPSTEINGIQSKCSNVNMCNKKLTILAEGTKEDPIKDDFYDDFDDEFFDSINEIPMKEEEESECIENTRKRKSGSSSINDQSSDIKIPHLEINGDPIEDDFYDDDDDVNFIL</sequence>
<feature type="region of interest" description="Disordered" evidence="1">
    <location>
        <begin position="56"/>
        <end position="130"/>
    </location>
</feature>
<accession>A0A0N5BYD2</accession>
<feature type="region of interest" description="Disordered" evidence="1">
    <location>
        <begin position="458"/>
        <end position="501"/>
    </location>
</feature>
<proteinExistence type="predicted"/>
<dbReference type="WBParaSite" id="SPAL_0001079300.1">
    <property type="protein sequence ID" value="SPAL_0001079300.1"/>
    <property type="gene ID" value="SPAL_0001079300"/>
</dbReference>
<evidence type="ECO:0000313" key="3">
    <source>
        <dbReference type="WBParaSite" id="SPAL_0001079300.1"/>
    </source>
</evidence>
<organism evidence="2 3">
    <name type="scientific">Strongyloides papillosus</name>
    <name type="common">Intestinal threadworm</name>
    <dbReference type="NCBI Taxonomy" id="174720"/>
    <lineage>
        <taxon>Eukaryota</taxon>
        <taxon>Metazoa</taxon>
        <taxon>Ecdysozoa</taxon>
        <taxon>Nematoda</taxon>
        <taxon>Chromadorea</taxon>
        <taxon>Rhabditida</taxon>
        <taxon>Tylenchina</taxon>
        <taxon>Panagrolaimomorpha</taxon>
        <taxon>Strongyloidoidea</taxon>
        <taxon>Strongyloididae</taxon>
        <taxon>Strongyloides</taxon>
    </lineage>
</organism>
<feature type="compositionally biased region" description="Basic and acidic residues" evidence="1">
    <location>
        <begin position="56"/>
        <end position="67"/>
    </location>
</feature>
<dbReference type="AlphaFoldDB" id="A0A0N5BYD2"/>
<evidence type="ECO:0000256" key="1">
    <source>
        <dbReference type="SAM" id="MobiDB-lite"/>
    </source>
</evidence>
<feature type="compositionally biased region" description="Low complexity" evidence="1">
    <location>
        <begin position="474"/>
        <end position="485"/>
    </location>
</feature>
<dbReference type="Proteomes" id="UP000046392">
    <property type="component" value="Unplaced"/>
</dbReference>